<dbReference type="SUPFAM" id="SSF49503">
    <property type="entry name" value="Cupredoxins"/>
    <property type="match status" value="3"/>
</dbReference>
<name>A0AAW1QC77_9CHLO</name>
<organism evidence="4 5">
    <name type="scientific">[Myrmecia] bisecta</name>
    <dbReference type="NCBI Taxonomy" id="41462"/>
    <lineage>
        <taxon>Eukaryota</taxon>
        <taxon>Viridiplantae</taxon>
        <taxon>Chlorophyta</taxon>
        <taxon>core chlorophytes</taxon>
        <taxon>Trebouxiophyceae</taxon>
        <taxon>Trebouxiales</taxon>
        <taxon>Trebouxiaceae</taxon>
        <taxon>Myrmecia</taxon>
    </lineage>
</organism>
<comment type="caution">
    <text evidence="4">The sequence shown here is derived from an EMBL/GenBank/DDBJ whole genome shotgun (WGS) entry which is preliminary data.</text>
</comment>
<keyword evidence="2" id="KW-0732">Signal</keyword>
<comment type="similarity">
    <text evidence="1">Belongs to the multicopper oxidase family.</text>
</comment>
<dbReference type="Pfam" id="PF07731">
    <property type="entry name" value="Cu-oxidase_2"/>
    <property type="match status" value="1"/>
</dbReference>
<dbReference type="EMBL" id="JALJOR010000004">
    <property type="protein sequence ID" value="KAK9818159.1"/>
    <property type="molecule type" value="Genomic_DNA"/>
</dbReference>
<reference evidence="4 5" key="1">
    <citation type="journal article" date="2024" name="Nat. Commun.">
        <title>Phylogenomics reveals the evolutionary origins of lichenization in chlorophyte algae.</title>
        <authorList>
            <person name="Puginier C."/>
            <person name="Libourel C."/>
            <person name="Otte J."/>
            <person name="Skaloud P."/>
            <person name="Haon M."/>
            <person name="Grisel S."/>
            <person name="Petersen M."/>
            <person name="Berrin J.G."/>
            <person name="Delaux P.M."/>
            <person name="Dal Grande F."/>
            <person name="Keller J."/>
        </authorList>
    </citation>
    <scope>NUCLEOTIDE SEQUENCE [LARGE SCALE GENOMIC DNA]</scope>
    <source>
        <strain evidence="4 5">SAG 2043</strain>
    </source>
</reference>
<sequence length="673" mass="71715">MSGKAALACGIAWTVLVLAAGQPLEQIYVIPNAQPLPDLQTLRNNITLTAVPLVLQGPADGLGNGTGVPYVELTGRVYNGDVVHGVIRVPQGSSLRMRVCNQLSALGLPLRPESDSPKELLREANVKGKDPNYLGPNGFKDTNVISHHWHGHYGNPGTSNTHACDPPISADSRACYRGDNIFSSILPGQCNEYQYDVTNNHAPGLFWMHPHHHGSTALNVAFASLPVIVEPSASGFQYLATPSCQTLRPLIEEAPEVILHIQTVLAGTNEEGGPDDDGYTDLISQFDPANPGYVSEDPLAAEVPAAAPAPAQPGYPTVTSGANGNFAIINGAYNPTIALEAGKVYRFRIVLAIVMKWMDLSLDAPGCVMGIYARDGNMLRAVPRMADHLMLAAANRVELLISCQAGSYQLRTGAGPMSQHPDCTSTHCELLKQDLATLNVTGDMSSEYDMLADPATAESCMPRFPAYLADHRLSSASRTSQIVLTGSSVTSSQVLNAAAGAPSSATTMSFPAPAPAADQVVLSKTLVNFTNPDPQNVAPADICGVNGKFWMQNGYTFQELIGELTSWELLNVNLHPHHHHIQPFQIVNITGDASDPGTWQVGDYTDTLLLPDLVGSAEVKWVPGPYEVIGNGYSVLHCHFLPHADEGCMAIINFANKTSSTAASMAVAGRKLL</sequence>
<dbReference type="InterPro" id="IPR011706">
    <property type="entry name" value="Cu-oxidase_C"/>
</dbReference>
<dbReference type="InterPro" id="IPR008972">
    <property type="entry name" value="Cupredoxin"/>
</dbReference>
<dbReference type="InterPro" id="IPR045087">
    <property type="entry name" value="Cu-oxidase_fam"/>
</dbReference>
<protein>
    <recommendedName>
        <fullName evidence="3">Plastocyanin-like domain-containing protein</fullName>
    </recommendedName>
</protein>
<dbReference type="PANTHER" id="PTHR11709">
    <property type="entry name" value="MULTI-COPPER OXIDASE"/>
    <property type="match status" value="1"/>
</dbReference>
<dbReference type="AlphaFoldDB" id="A0AAW1QC77"/>
<evidence type="ECO:0000256" key="2">
    <source>
        <dbReference type="SAM" id="SignalP"/>
    </source>
</evidence>
<evidence type="ECO:0000256" key="1">
    <source>
        <dbReference type="ARBA" id="ARBA00010609"/>
    </source>
</evidence>
<evidence type="ECO:0000313" key="4">
    <source>
        <dbReference type="EMBL" id="KAK9818159.1"/>
    </source>
</evidence>
<evidence type="ECO:0000313" key="5">
    <source>
        <dbReference type="Proteomes" id="UP001489004"/>
    </source>
</evidence>
<gene>
    <name evidence="4" type="ORF">WJX72_008005</name>
</gene>
<dbReference type="GO" id="GO:0005507">
    <property type="term" value="F:copper ion binding"/>
    <property type="evidence" value="ECO:0007669"/>
    <property type="project" value="InterPro"/>
</dbReference>
<feature type="chain" id="PRO_5043811009" description="Plastocyanin-like domain-containing protein" evidence="2">
    <location>
        <begin position="22"/>
        <end position="673"/>
    </location>
</feature>
<dbReference type="GO" id="GO:0016491">
    <property type="term" value="F:oxidoreductase activity"/>
    <property type="evidence" value="ECO:0007669"/>
    <property type="project" value="InterPro"/>
</dbReference>
<feature type="signal peptide" evidence="2">
    <location>
        <begin position="1"/>
        <end position="21"/>
    </location>
</feature>
<dbReference type="PANTHER" id="PTHR11709:SF518">
    <property type="entry name" value="MULTICOPPER OXIDASE"/>
    <property type="match status" value="1"/>
</dbReference>
<evidence type="ECO:0000259" key="3">
    <source>
        <dbReference type="Pfam" id="PF07731"/>
    </source>
</evidence>
<dbReference type="Proteomes" id="UP001489004">
    <property type="component" value="Unassembled WGS sequence"/>
</dbReference>
<keyword evidence="5" id="KW-1185">Reference proteome</keyword>
<feature type="domain" description="Plastocyanin-like" evidence="3">
    <location>
        <begin position="540"/>
        <end position="651"/>
    </location>
</feature>
<proteinExistence type="inferred from homology"/>
<dbReference type="Gene3D" id="2.60.40.420">
    <property type="entry name" value="Cupredoxins - blue copper proteins"/>
    <property type="match status" value="3"/>
</dbReference>
<accession>A0AAW1QC77</accession>